<dbReference type="InterPro" id="IPR000717">
    <property type="entry name" value="PCI_dom"/>
</dbReference>
<evidence type="ECO:0000313" key="5">
    <source>
        <dbReference type="Proteomes" id="UP000095282"/>
    </source>
</evidence>
<dbReference type="GO" id="GO:0000973">
    <property type="term" value="P:post-transcriptional tethering of RNA polymerase II gene DNA at nuclear periphery"/>
    <property type="evidence" value="ECO:0007669"/>
    <property type="project" value="TreeGrafter"/>
</dbReference>
<dbReference type="Pfam" id="PF01399">
    <property type="entry name" value="PCI"/>
    <property type="match status" value="1"/>
</dbReference>
<dbReference type="FunFam" id="1.10.10.10:FF:000146">
    <property type="entry name" value="PCI domain-containing protein 2 homolog"/>
    <property type="match status" value="1"/>
</dbReference>
<evidence type="ECO:0000256" key="1">
    <source>
        <dbReference type="ARBA" id="ARBA00025771"/>
    </source>
</evidence>
<dbReference type="Proteomes" id="UP000095282">
    <property type="component" value="Unplaced"/>
</dbReference>
<dbReference type="InterPro" id="IPR036388">
    <property type="entry name" value="WH-like_DNA-bd_sf"/>
</dbReference>
<sequence length="413" mass="47149">MPSVRSIDDYFSQIESLCYRTDWKSGEKISKMVSLEDEHSQKPFLHIEAYGSRSKRCRVTNDEVFDEIICLHLHVLYNVHVAQDMITAQSTQIQIVQLFNKEILQKRKDENWFLPVFYRLCTDLRLLSKKAEATVSADDEGESSTNSFFESAAKAITECYRTCVSDVHAEEGTTKKVAMLNMTNQLFQIYFQINKLNLLKPLIRAIDNCGGLYNEFLMADKVAYNYFLGRKAMFDADLNLAEKSLLYAFRNCPAESMSNKRKILIYLIPVKMFLGHMPTALLLHDYRLDEFQEVVAAVKDGNLAQLDGALIKNEAFFIKCGIFLMLEKLRMITFRTLFKKVSQIVGTAQIPLEAFQTALRFVGVTDVDMDELECIIANLIASKKIKGYLSHQHRKLVISKTNAFPTLSGVSAN</sequence>
<accession>A0A1I7U362</accession>
<evidence type="ECO:0000259" key="4">
    <source>
        <dbReference type="PROSITE" id="PS50250"/>
    </source>
</evidence>
<dbReference type="GO" id="GO:0003690">
    <property type="term" value="F:double-stranded DNA binding"/>
    <property type="evidence" value="ECO:0007669"/>
    <property type="project" value="InterPro"/>
</dbReference>
<dbReference type="GO" id="GO:0016973">
    <property type="term" value="P:poly(A)+ mRNA export from nucleus"/>
    <property type="evidence" value="ECO:0007669"/>
    <property type="project" value="TreeGrafter"/>
</dbReference>
<feature type="domain" description="PCI" evidence="4">
    <location>
        <begin position="222"/>
        <end position="403"/>
    </location>
</feature>
<dbReference type="GO" id="GO:0006368">
    <property type="term" value="P:transcription elongation by RNA polymerase II"/>
    <property type="evidence" value="ECO:0007669"/>
    <property type="project" value="TreeGrafter"/>
</dbReference>
<dbReference type="WBParaSite" id="Csp11.Scaffold629.g14385.t1">
    <property type="protein sequence ID" value="Csp11.Scaffold629.g14385.t1"/>
    <property type="gene ID" value="Csp11.Scaffold629.g14385"/>
</dbReference>
<dbReference type="STRING" id="1561998.A0A1I7U362"/>
<evidence type="ECO:0000256" key="3">
    <source>
        <dbReference type="ARBA" id="ARBA00072421"/>
    </source>
</evidence>
<dbReference type="AlphaFoldDB" id="A0A1I7U362"/>
<evidence type="ECO:0000256" key="2">
    <source>
        <dbReference type="ARBA" id="ARBA00033214"/>
    </source>
</evidence>
<name>A0A1I7U362_9PELO</name>
<dbReference type="SMART" id="SM00753">
    <property type="entry name" value="PAM"/>
    <property type="match status" value="1"/>
</dbReference>
<dbReference type="PANTHER" id="PTHR12732">
    <property type="entry name" value="UNCHARACTERIZED PROTEASOME COMPONENT REGION PCI-CONTAINING"/>
    <property type="match status" value="1"/>
</dbReference>
<organism evidence="5 6">
    <name type="scientific">Caenorhabditis tropicalis</name>
    <dbReference type="NCBI Taxonomy" id="1561998"/>
    <lineage>
        <taxon>Eukaryota</taxon>
        <taxon>Metazoa</taxon>
        <taxon>Ecdysozoa</taxon>
        <taxon>Nematoda</taxon>
        <taxon>Chromadorea</taxon>
        <taxon>Rhabditida</taxon>
        <taxon>Rhabditina</taxon>
        <taxon>Rhabditomorpha</taxon>
        <taxon>Rhabditoidea</taxon>
        <taxon>Rhabditidae</taxon>
        <taxon>Peloderinae</taxon>
        <taxon>Caenorhabditis</taxon>
    </lineage>
</organism>
<dbReference type="PROSITE" id="PS50250">
    <property type="entry name" value="PCI"/>
    <property type="match status" value="1"/>
</dbReference>
<dbReference type="PANTHER" id="PTHR12732:SF0">
    <property type="entry name" value="PCI DOMAIN-CONTAINING PROTEIN 2"/>
    <property type="match status" value="1"/>
</dbReference>
<evidence type="ECO:0000313" key="6">
    <source>
        <dbReference type="WBParaSite" id="Csp11.Scaffold629.g14385.t1"/>
    </source>
</evidence>
<dbReference type="eggNOG" id="KOG2688">
    <property type="taxonomic scope" value="Eukaryota"/>
</dbReference>
<dbReference type="Gene3D" id="1.10.10.10">
    <property type="entry name" value="Winged helix-like DNA-binding domain superfamily/Winged helix DNA-binding domain"/>
    <property type="match status" value="1"/>
</dbReference>
<dbReference type="GO" id="GO:0003723">
    <property type="term" value="F:RNA binding"/>
    <property type="evidence" value="ECO:0007669"/>
    <property type="project" value="InterPro"/>
</dbReference>
<protein>
    <recommendedName>
        <fullName evidence="3">PCI domain-containing protein 2 homolog</fullName>
    </recommendedName>
    <alternativeName>
        <fullName evidence="2">CSN12-like protein</fullName>
    </alternativeName>
</protein>
<dbReference type="InterPro" id="IPR045114">
    <property type="entry name" value="Csn12-like"/>
</dbReference>
<proteinExistence type="inferred from homology"/>
<dbReference type="GO" id="GO:0070390">
    <property type="term" value="C:transcription export complex 2"/>
    <property type="evidence" value="ECO:0007669"/>
    <property type="project" value="TreeGrafter"/>
</dbReference>
<comment type="similarity">
    <text evidence="1">Belongs to the CSN12 family.</text>
</comment>
<reference evidence="6" key="1">
    <citation type="submission" date="2016-11" db="UniProtKB">
        <authorList>
            <consortium name="WormBaseParasite"/>
        </authorList>
    </citation>
    <scope>IDENTIFICATION</scope>
</reference>
<keyword evidence="5" id="KW-1185">Reference proteome</keyword>